<dbReference type="InterPro" id="IPR027417">
    <property type="entry name" value="P-loop_NTPase"/>
</dbReference>
<name>A0ABD8AWD9_PAEAM</name>
<dbReference type="GeneID" id="93475174"/>
<gene>
    <name evidence="2" type="ORF">V6668_06875</name>
</gene>
<reference evidence="2 3" key="1">
    <citation type="submission" date="2024-02" db="EMBL/GenBank/DDBJ databases">
        <title>Complete sequences of two Paenibacillus sp. strains and one Lysinibacillus strain isolated from the environment on STAA medium highlight biotechnological potential.</title>
        <authorList>
            <person name="Attere S.A."/>
            <person name="Piche L.C."/>
            <person name="Intertaglia L."/>
            <person name="Lami R."/>
            <person name="Charette S.J."/>
            <person name="Vincent A.T."/>
        </authorList>
    </citation>
    <scope>NUCLEOTIDE SEQUENCE [LARGE SCALE GENOMIC DNA]</scope>
    <source>
        <strain evidence="2 3">Y5S-7</strain>
    </source>
</reference>
<dbReference type="InterPro" id="IPR049050">
    <property type="entry name" value="nSTAND3"/>
</dbReference>
<evidence type="ECO:0000313" key="3">
    <source>
        <dbReference type="Proteomes" id="UP001364764"/>
    </source>
</evidence>
<proteinExistence type="predicted"/>
<evidence type="ECO:0000259" key="1">
    <source>
        <dbReference type="Pfam" id="PF20720"/>
    </source>
</evidence>
<dbReference type="AlphaFoldDB" id="A0ABD8AWD9"/>
<dbReference type="Gene3D" id="3.40.50.300">
    <property type="entry name" value="P-loop containing nucleotide triphosphate hydrolases"/>
    <property type="match status" value="1"/>
</dbReference>
<organism evidence="2 3">
    <name type="scientific">Paenibacillus amylolyticus</name>
    <dbReference type="NCBI Taxonomy" id="1451"/>
    <lineage>
        <taxon>Bacteria</taxon>
        <taxon>Bacillati</taxon>
        <taxon>Bacillota</taxon>
        <taxon>Bacilli</taxon>
        <taxon>Bacillales</taxon>
        <taxon>Paenibacillaceae</taxon>
        <taxon>Paenibacillus</taxon>
    </lineage>
</organism>
<protein>
    <recommendedName>
        <fullName evidence="1">Novel STAND NTPase 3 domain-containing protein</fullName>
    </recommendedName>
</protein>
<dbReference type="Pfam" id="PF20720">
    <property type="entry name" value="nSTAND3"/>
    <property type="match status" value="1"/>
</dbReference>
<dbReference type="SUPFAM" id="SSF52540">
    <property type="entry name" value="P-loop containing nucleoside triphosphate hydrolases"/>
    <property type="match status" value="1"/>
</dbReference>
<sequence length="693" mass="81417">MFEKKKITQKGEGNYAIIDSQLNISLNIAGNSDLNFEKYSEELDKDFQEQFFETKYYKKVLDSFNKNSIVFLLGIPGIGKTFTSKQLCSEYEKRGYFILYSENINENNQVREIIDFISKNSELNIFILLDDFLGLIYKLIKSGKDQEISKLIKKVKKEKSRIKMLINSRFAVYNEFKSTSERTTQAIESSGIHEITIDPLDFCDKAGIFYNHLIKAYKERSISEKHYFALLNEKKYLKIILNPKFNPRVIEYVTVISRDVKDIAPEKYFEYIILNLVNPDKIWDLEIKNLQQLDRVFIFTLFSLTKTNVNLSILRDCFDKRIKDENSLNLDTTISQFEVVSTRLQNSIIKIDEHFEKVGVLNPSINDWLYKNLMSNSFEINKIITSALYHEQIECFDSTSYYKKPLIELIKNKEFSKLYTLPKPIFKGFNEQHTTPSYLYKLKMLLWKLDDTDLVKLGLDNDSVENFILGIFTSENYNLIESESRLYNPLKSSEIFCKLFSEPLVSKYNLTEIITNKKYLEVILNSAARDEVYFSILNNICIKYKNCFEEDFYNLVQVKNATINNIVLYVGNEIYDQLVSIIKECAVSNIDDYVGKPFDDFVDTIYEEIRVELEDMILNIISEKLYKENIEWIDEKDFDVDTIISDEIELNDIIFDTCSKYYQSEVSEYNDNKDVEQEIIDSIEMFESAKFLN</sequence>
<accession>A0ABD8AWD9</accession>
<evidence type="ECO:0000313" key="2">
    <source>
        <dbReference type="EMBL" id="WWP21897.1"/>
    </source>
</evidence>
<dbReference type="RefSeq" id="WP_338708004.1">
    <property type="nucleotide sequence ID" value="NZ_CP145892.1"/>
</dbReference>
<dbReference type="Proteomes" id="UP001364764">
    <property type="component" value="Chromosome"/>
</dbReference>
<dbReference type="EMBL" id="CP145892">
    <property type="protein sequence ID" value="WWP21897.1"/>
    <property type="molecule type" value="Genomic_DNA"/>
</dbReference>
<feature type="domain" description="Novel STAND NTPase 3" evidence="1">
    <location>
        <begin position="51"/>
        <end position="213"/>
    </location>
</feature>